<comment type="caution">
    <text evidence="2">The sequence shown here is derived from an EMBL/GenBank/DDBJ whole genome shotgun (WGS) entry which is preliminary data.</text>
</comment>
<protein>
    <submittedName>
        <fullName evidence="2">Uncharacterized protein</fullName>
    </submittedName>
</protein>
<proteinExistence type="predicted"/>
<reference evidence="2 3" key="1">
    <citation type="submission" date="2023-03" db="EMBL/GenBank/DDBJ databases">
        <title>WGS of NDM-producing Providencia thailandensis from Ukrainian patients.</title>
        <authorList>
            <person name="Zabicka D."/>
            <person name="Izdebski R."/>
            <person name="Urbanowicz P."/>
            <person name="Biedrzycka M."/>
            <person name="Guzek A."/>
            <person name="Gniadkowski M."/>
        </authorList>
    </citation>
    <scope>NUCLEOTIDE SEQUENCE [LARGE SCALE GENOMIC DNA]</scope>
    <source>
        <strain evidence="2 3">8015-22</strain>
    </source>
</reference>
<sequence length="714" mass="77961">MQPNLSTALNHHIDIRSTQSVGIARQDTSMANYIGNVSSTTEILPIQSEKTIAIQADSIALHRQLNDVKANKICEMLGNEVLNSNITPDMVNHLLQGDNNNINAVLTSFSLLNKEEITPALIKHVAKTISTASEASKEVASKALSKELQNILAKLPNQAHTLQQRFLSEYVIPAIKAKLNETYTDSQLKSMVGLSPEQFVDDKTLVDHFLTSSLLQGKTARFDNAIQSYQKHNLWADKNACLEQGFRALEEHIETIRLNVPTDPKAAQSSEQKTPEKPSATPRKIPLSSAAPQQSDDVDGMPYQTSSQTSAPIINNYYITNNYACPHCICKVSDTPSRYGSVATTVNIDSAASFQAAPSKTIAQKTATPAAETPTTYRTELHIQLSGDGKIVKQDSPTPPNNATQVDDSASQQPALKDKSSGETSESTEPQIGVNEAILLQSNQEKEAPELPPRHQMGGYTRTMDGKWLPNTQQTAPFVITSGGFNQSTNPVGRLQYSASDSKVESAKPTDQQLIAAQRQRAVDGIDSQSLEEQVTQQTDHLFDAQIQPNSHSHLVDAAKQVATELSNMLDVANRSAMVLKDTSLAAEQATRQLDTQQSLDDKEKPAVQSKASFPLSSHASGIYHAKVAQVVEEQPTATVIIEKESAEPVGALPIHDTETTEKKADSDVTKKKYRWQVNTDNRVYTTSGGQARDLSQKKRYIGDDQRFKLGNGS</sequence>
<evidence type="ECO:0000313" key="2">
    <source>
        <dbReference type="EMBL" id="MDE8769925.1"/>
    </source>
</evidence>
<evidence type="ECO:0000256" key="1">
    <source>
        <dbReference type="SAM" id="MobiDB-lite"/>
    </source>
</evidence>
<feature type="region of interest" description="Disordered" evidence="1">
    <location>
        <begin position="390"/>
        <end position="432"/>
    </location>
</feature>
<name>A0AAJ1JMB4_PROST</name>
<organism evidence="2 3">
    <name type="scientific">Providencia stuartii</name>
    <dbReference type="NCBI Taxonomy" id="588"/>
    <lineage>
        <taxon>Bacteria</taxon>
        <taxon>Pseudomonadati</taxon>
        <taxon>Pseudomonadota</taxon>
        <taxon>Gammaproteobacteria</taxon>
        <taxon>Enterobacterales</taxon>
        <taxon>Morganellaceae</taxon>
        <taxon>Providencia</taxon>
    </lineage>
</organism>
<gene>
    <name evidence="2" type="ORF">PZS58_10355</name>
</gene>
<dbReference type="Proteomes" id="UP001163056">
    <property type="component" value="Unassembled WGS sequence"/>
</dbReference>
<feature type="region of interest" description="Disordered" evidence="1">
    <location>
        <begin position="259"/>
        <end position="307"/>
    </location>
</feature>
<feature type="compositionally biased region" description="Polar residues" evidence="1">
    <location>
        <begin position="401"/>
        <end position="414"/>
    </location>
</feature>
<dbReference type="EMBL" id="JAREJI010000005">
    <property type="protein sequence ID" value="MDE8769925.1"/>
    <property type="molecule type" value="Genomic_DNA"/>
</dbReference>
<dbReference type="AlphaFoldDB" id="A0AAJ1JMB4"/>
<evidence type="ECO:0000313" key="3">
    <source>
        <dbReference type="Proteomes" id="UP001163056"/>
    </source>
</evidence>
<dbReference type="RefSeq" id="WP_227698362.1">
    <property type="nucleotide sequence ID" value="NZ_CP181870.1"/>
</dbReference>
<accession>A0AAJ1JMB4</accession>